<dbReference type="GO" id="GO:0001872">
    <property type="term" value="F:(1-&gt;3)-beta-D-glucan binding"/>
    <property type="evidence" value="ECO:0007669"/>
    <property type="project" value="InterPro"/>
</dbReference>
<keyword evidence="5 7" id="KW-0472">Membrane</keyword>
<dbReference type="GO" id="GO:0009986">
    <property type="term" value="C:cell surface"/>
    <property type="evidence" value="ECO:0007669"/>
    <property type="project" value="TreeGrafter"/>
</dbReference>
<proteinExistence type="predicted"/>
<dbReference type="GO" id="GO:0016020">
    <property type="term" value="C:membrane"/>
    <property type="evidence" value="ECO:0007669"/>
    <property type="project" value="UniProtKB-SubCell"/>
</dbReference>
<dbReference type="PANTHER" id="PTHR47218">
    <property type="entry name" value="C-TYPE LECTIN DOMAIN FAMILY 7 MEMBER A"/>
    <property type="match status" value="1"/>
</dbReference>
<gene>
    <name evidence="10" type="primary">Clec7a</name>
</gene>
<dbReference type="GO" id="GO:0006910">
    <property type="term" value="P:phagocytosis, recognition"/>
    <property type="evidence" value="ECO:0007669"/>
    <property type="project" value="TreeGrafter"/>
</dbReference>
<feature type="region of interest" description="Disordered" evidence="6">
    <location>
        <begin position="98"/>
        <end position="135"/>
    </location>
</feature>
<dbReference type="Gene3D" id="3.10.100.10">
    <property type="entry name" value="Mannose-Binding Protein A, subunit A"/>
    <property type="match status" value="1"/>
</dbReference>
<dbReference type="GeneID" id="106001089"/>
<keyword evidence="4 7" id="KW-1133">Transmembrane helix</keyword>
<dbReference type="Proteomes" id="UP000081671">
    <property type="component" value="Unplaced"/>
</dbReference>
<dbReference type="InterPro" id="IPR016187">
    <property type="entry name" value="CTDL_fold"/>
</dbReference>
<dbReference type="GO" id="GO:0002720">
    <property type="term" value="P:positive regulation of cytokine production involved in immune response"/>
    <property type="evidence" value="ECO:0007669"/>
    <property type="project" value="TreeGrafter"/>
</dbReference>
<dbReference type="GO" id="GO:0043122">
    <property type="term" value="P:regulation of canonical NF-kappaB signal transduction"/>
    <property type="evidence" value="ECO:0007669"/>
    <property type="project" value="TreeGrafter"/>
</dbReference>
<dbReference type="GO" id="GO:0038187">
    <property type="term" value="F:pattern recognition receptor activity"/>
    <property type="evidence" value="ECO:0007669"/>
    <property type="project" value="TreeGrafter"/>
</dbReference>
<evidence type="ECO:0000256" key="1">
    <source>
        <dbReference type="ARBA" id="ARBA00004167"/>
    </source>
</evidence>
<dbReference type="SUPFAM" id="SSF56436">
    <property type="entry name" value="C-type lectin-like"/>
    <property type="match status" value="1"/>
</dbReference>
<evidence type="ECO:0000259" key="8">
    <source>
        <dbReference type="PROSITE" id="PS50041"/>
    </source>
</evidence>
<dbReference type="AlphaFoldDB" id="A0A1S3GUQ2"/>
<sequence>MGEPMDAPRTSIRVQTSWGFILKGGNQMQGLQFLRPGSSPPPPFFCQPPSLSLTSSGKTAAPTPWRCVAVTLGVLFGVILVVAVVLGILVLQRRSSGSGAAGRHAWPPSHEPSTEAAGEAGAAPTRAAIPTGLPSQPCPRSWSRHGASCYRLVWSLDSWNGSRRRCSRLDSALLAIESPEEFDFVRSQTSLHPANAFWLGLSRRGAQGPWLWEDGSALSPDIFPVRSAATQEGAPDSCAWIHGSDIYAQLCHTPAFSICKRLSV</sequence>
<feature type="transmembrane region" description="Helical" evidence="7">
    <location>
        <begin position="68"/>
        <end position="91"/>
    </location>
</feature>
<dbReference type="InterPro" id="IPR033992">
    <property type="entry name" value="NKR-like_CTLD"/>
</dbReference>
<evidence type="ECO:0000256" key="6">
    <source>
        <dbReference type="SAM" id="MobiDB-lite"/>
    </source>
</evidence>
<keyword evidence="2 7" id="KW-0812">Transmembrane</keyword>
<feature type="domain" description="C-type lectin" evidence="8">
    <location>
        <begin position="145"/>
        <end position="260"/>
    </location>
</feature>
<reference evidence="10" key="1">
    <citation type="submission" date="2025-08" db="UniProtKB">
        <authorList>
            <consortium name="RefSeq"/>
        </authorList>
    </citation>
    <scope>IDENTIFICATION</scope>
    <source>
        <tissue evidence="10">Kidney</tissue>
    </source>
</reference>
<dbReference type="OrthoDB" id="2142683at2759"/>
<dbReference type="PANTHER" id="PTHR47218:SF1">
    <property type="entry name" value="C-TYPE LECTIN DOMAIN FAMILY 7 MEMBER A"/>
    <property type="match status" value="1"/>
</dbReference>
<dbReference type="SMART" id="SM00034">
    <property type="entry name" value="CLECT"/>
    <property type="match status" value="1"/>
</dbReference>
<evidence type="ECO:0000313" key="9">
    <source>
        <dbReference type="Proteomes" id="UP000081671"/>
    </source>
</evidence>
<name>A0A1S3GUQ2_DIPOR</name>
<dbReference type="PROSITE" id="PS50041">
    <property type="entry name" value="C_TYPE_LECTIN_2"/>
    <property type="match status" value="1"/>
</dbReference>
<dbReference type="CDD" id="cd03593">
    <property type="entry name" value="CLECT_NK_receptors_like"/>
    <property type="match status" value="1"/>
</dbReference>
<keyword evidence="9" id="KW-1185">Reference proteome</keyword>
<dbReference type="InterPro" id="IPR042808">
    <property type="entry name" value="CLEC7A"/>
</dbReference>
<dbReference type="KEGG" id="dord:106001089"/>
<dbReference type="InterPro" id="IPR001304">
    <property type="entry name" value="C-type_lectin-like"/>
</dbReference>
<evidence type="ECO:0000256" key="4">
    <source>
        <dbReference type="ARBA" id="ARBA00022989"/>
    </source>
</evidence>
<dbReference type="GO" id="GO:0045087">
    <property type="term" value="P:innate immune response"/>
    <property type="evidence" value="ECO:0007669"/>
    <property type="project" value="TreeGrafter"/>
</dbReference>
<protein>
    <submittedName>
        <fullName evidence="10">C-type lectin domain family 7 member A</fullName>
    </submittedName>
</protein>
<evidence type="ECO:0000256" key="3">
    <source>
        <dbReference type="ARBA" id="ARBA00022734"/>
    </source>
</evidence>
<evidence type="ECO:0000256" key="2">
    <source>
        <dbReference type="ARBA" id="ARBA00022692"/>
    </source>
</evidence>
<evidence type="ECO:0000256" key="5">
    <source>
        <dbReference type="ARBA" id="ARBA00023136"/>
    </source>
</evidence>
<dbReference type="GO" id="GO:0071226">
    <property type="term" value="P:cellular response to molecule of fungal origin"/>
    <property type="evidence" value="ECO:0007669"/>
    <property type="project" value="InterPro"/>
</dbReference>
<accession>A0A1S3GUQ2</accession>
<dbReference type="CTD" id="64581"/>
<dbReference type="InParanoid" id="A0A1S3GUQ2"/>
<dbReference type="Pfam" id="PF00059">
    <property type="entry name" value="Lectin_C"/>
    <property type="match status" value="1"/>
</dbReference>
<keyword evidence="3" id="KW-0430">Lectin</keyword>
<organism evidence="9 10">
    <name type="scientific">Dipodomys ordii</name>
    <name type="common">Ord's kangaroo rat</name>
    <dbReference type="NCBI Taxonomy" id="10020"/>
    <lineage>
        <taxon>Eukaryota</taxon>
        <taxon>Metazoa</taxon>
        <taxon>Chordata</taxon>
        <taxon>Craniata</taxon>
        <taxon>Vertebrata</taxon>
        <taxon>Euteleostomi</taxon>
        <taxon>Mammalia</taxon>
        <taxon>Eutheria</taxon>
        <taxon>Euarchontoglires</taxon>
        <taxon>Glires</taxon>
        <taxon>Rodentia</taxon>
        <taxon>Castorimorpha</taxon>
        <taxon>Heteromyidae</taxon>
        <taxon>Dipodomyinae</taxon>
        <taxon>Dipodomys</taxon>
    </lineage>
</organism>
<dbReference type="InterPro" id="IPR016186">
    <property type="entry name" value="C-type_lectin-like/link_sf"/>
</dbReference>
<comment type="subcellular location">
    <subcellularLocation>
        <location evidence="1">Membrane</location>
        <topology evidence="1">Single-pass membrane protein</topology>
    </subcellularLocation>
</comment>
<evidence type="ECO:0000313" key="10">
    <source>
        <dbReference type="RefSeq" id="XP_012891687.1"/>
    </source>
</evidence>
<dbReference type="STRING" id="10020.ENSDORP00000019114"/>
<dbReference type="RefSeq" id="XP_012891687.1">
    <property type="nucleotide sequence ID" value="XM_013036233.1"/>
</dbReference>
<evidence type="ECO:0000256" key="7">
    <source>
        <dbReference type="SAM" id="Phobius"/>
    </source>
</evidence>
<feature type="compositionally biased region" description="Low complexity" evidence="6">
    <location>
        <begin position="114"/>
        <end position="132"/>
    </location>
</feature>
<dbReference type="FunCoup" id="A0A1S3GUQ2">
    <property type="interactions" value="105"/>
</dbReference>